<keyword evidence="2" id="KW-1185">Reference proteome</keyword>
<dbReference type="PROSITE" id="PS51257">
    <property type="entry name" value="PROKAR_LIPOPROTEIN"/>
    <property type="match status" value="1"/>
</dbReference>
<dbReference type="RefSeq" id="WP_157259030.1">
    <property type="nucleotide sequence ID" value="NZ_JAPJUH010000005.1"/>
</dbReference>
<protein>
    <submittedName>
        <fullName evidence="1">Uncharacterized protein</fullName>
    </submittedName>
</protein>
<organism evidence="1 2">
    <name type="scientific">Pedobacter agri</name>
    <dbReference type="NCBI Taxonomy" id="454586"/>
    <lineage>
        <taxon>Bacteria</taxon>
        <taxon>Pseudomonadati</taxon>
        <taxon>Bacteroidota</taxon>
        <taxon>Sphingobacteriia</taxon>
        <taxon>Sphingobacteriales</taxon>
        <taxon>Sphingobacteriaceae</taxon>
        <taxon>Pedobacter</taxon>
    </lineage>
</organism>
<reference evidence="1" key="1">
    <citation type="submission" date="2022-11" db="EMBL/GenBank/DDBJ databases">
        <authorList>
            <person name="Graham C."/>
            <person name="Newman J.D."/>
        </authorList>
    </citation>
    <scope>NUCLEOTIDE SEQUENCE</scope>
    <source>
        <strain evidence="1">DSM 19486</strain>
    </source>
</reference>
<accession>A0A9X3IAZ8</accession>
<name>A0A9X3IAZ8_9SPHI</name>
<dbReference type="Proteomes" id="UP001142592">
    <property type="component" value="Unassembled WGS sequence"/>
</dbReference>
<gene>
    <name evidence="1" type="ORF">OQZ29_17455</name>
</gene>
<evidence type="ECO:0000313" key="2">
    <source>
        <dbReference type="Proteomes" id="UP001142592"/>
    </source>
</evidence>
<dbReference type="EMBL" id="JAPJUH010000005">
    <property type="protein sequence ID" value="MCX3266549.1"/>
    <property type="molecule type" value="Genomic_DNA"/>
</dbReference>
<evidence type="ECO:0000313" key="1">
    <source>
        <dbReference type="EMBL" id="MCX3266549.1"/>
    </source>
</evidence>
<proteinExistence type="predicted"/>
<sequence length="276" mass="30226">MKKHLKLMLGLALAATFTSCKKDQTTLDDGPGKLKDRVDLKMTLPGQSAQEVYLVQQPNGTYQAAWYGNMVFGDIPHPTINVKNGQPIPAIEVLDPNSEYLEILTTGPYFTVIRPTFLGSVSTIKEKFGEFEDAYADYISAKKDEYGTLKQPTLPNLDTYIENTGNGEIIIKGMIVSSTASPSKMSIVPHTFVPPAPTIPAYLLFPDYTVGNIRYDITGNNLGTVQGVTAVDINTNQNVPIYGFSGSYTELSNGIHVQDLIIWTSPTTFITYTGNL</sequence>
<dbReference type="AlphaFoldDB" id="A0A9X3IAZ8"/>
<comment type="caution">
    <text evidence="1">The sequence shown here is derived from an EMBL/GenBank/DDBJ whole genome shotgun (WGS) entry which is preliminary data.</text>
</comment>